<sequence length="338" mass="38045">MPVGKVVEQAIQNGGNDSWVYLLNSPPKEFSSENWSALNEGAYDADYRNSSLARYYEGGFALSVQAPCFTTLVSAENYTRRLPSMSANLQKYIDYVVKEVRLLKQSLPAGCQVKYLHWFGDLVRQLTPAAQTQVMYYLGREFKLNFGADARHVIELDARPDSEEALALIKGLGFNIICINDPGEYAQSCPIEDLKDWLQTIRAFDFKAVYLRLKVSPITFSALSQHLEEILTERPQGILLSSHKPEFTSTPSLETALKDFKRRIKSASFIPITQDFFALPWTGLISQGVSCLHGVGLGAFSYTPHYQLRNATQLDDYYKILDNGGLPARAIRYTQTQL</sequence>
<keyword evidence="2" id="KW-1185">Reference proteome</keyword>
<dbReference type="OrthoDB" id="6191164at2"/>
<dbReference type="InterPro" id="IPR058240">
    <property type="entry name" value="rSAM_sf"/>
</dbReference>
<reference evidence="1 2" key="1">
    <citation type="journal article" date="2005" name="Nucleic Acids Res.">
        <title>Genomic blueprint of Hahella chejuensis, a marine microbe producing an algicidal agent.</title>
        <authorList>
            <person name="Jeong H."/>
            <person name="Yim J.H."/>
            <person name="Lee C."/>
            <person name="Choi S.-H."/>
            <person name="Park Y.K."/>
            <person name="Yoon S.H."/>
            <person name="Hur C.-G."/>
            <person name="Kang H.-Y."/>
            <person name="Kim D."/>
            <person name="Lee H.H."/>
            <person name="Park K.H."/>
            <person name="Park S.-H."/>
            <person name="Park H.-S."/>
            <person name="Lee H.K."/>
            <person name="Oh T.K."/>
            <person name="Kim J.F."/>
        </authorList>
    </citation>
    <scope>NUCLEOTIDE SEQUENCE [LARGE SCALE GENOMIC DNA]</scope>
    <source>
        <strain evidence="1 2">KCTC 2396</strain>
    </source>
</reference>
<evidence type="ECO:0000313" key="2">
    <source>
        <dbReference type="Proteomes" id="UP000000238"/>
    </source>
</evidence>
<protein>
    <submittedName>
        <fullName evidence="1">Coproporphyrinogen III oxidase and related Fe-S oxidoreductase</fullName>
    </submittedName>
</protein>
<dbReference type="AlphaFoldDB" id="Q2SLA8"/>
<gene>
    <name evidence="1" type="primary">hemN1</name>
    <name evidence="1" type="ordered locus">HCH_01718</name>
</gene>
<dbReference type="RefSeq" id="WP_011395638.1">
    <property type="nucleotide sequence ID" value="NC_007645.1"/>
</dbReference>
<accession>Q2SLA8</accession>
<dbReference type="KEGG" id="hch:HCH_01718"/>
<name>Q2SLA8_HAHCH</name>
<dbReference type="SUPFAM" id="SSF102114">
    <property type="entry name" value="Radical SAM enzymes"/>
    <property type="match status" value="1"/>
</dbReference>
<evidence type="ECO:0000313" key="1">
    <source>
        <dbReference type="EMBL" id="ABC28566.1"/>
    </source>
</evidence>
<dbReference type="STRING" id="349521.HCH_01718"/>
<dbReference type="EMBL" id="CP000155">
    <property type="protein sequence ID" value="ABC28566.1"/>
    <property type="molecule type" value="Genomic_DNA"/>
</dbReference>
<organism evidence="1 2">
    <name type="scientific">Hahella chejuensis (strain KCTC 2396)</name>
    <dbReference type="NCBI Taxonomy" id="349521"/>
    <lineage>
        <taxon>Bacteria</taxon>
        <taxon>Pseudomonadati</taxon>
        <taxon>Pseudomonadota</taxon>
        <taxon>Gammaproteobacteria</taxon>
        <taxon>Oceanospirillales</taxon>
        <taxon>Hahellaceae</taxon>
        <taxon>Hahella</taxon>
    </lineage>
</organism>
<dbReference type="eggNOG" id="COG0635">
    <property type="taxonomic scope" value="Bacteria"/>
</dbReference>
<proteinExistence type="predicted"/>
<dbReference type="HOGENOM" id="CLU_820763_0_0_6"/>
<dbReference type="Proteomes" id="UP000000238">
    <property type="component" value="Chromosome"/>
</dbReference>